<reference evidence="1" key="1">
    <citation type="submission" date="2022-05" db="EMBL/GenBank/DDBJ databases">
        <authorList>
            <person name="Jo J.-H."/>
            <person name="Im W.-T."/>
        </authorList>
    </citation>
    <scope>NUCLEOTIDE SEQUENCE</scope>
    <source>
        <strain evidence="1">SE158</strain>
    </source>
</reference>
<keyword evidence="2" id="KW-1185">Reference proteome</keyword>
<name>A0ABT0RJX2_9SPHN</name>
<dbReference type="EMBL" id="JAMGBD010000001">
    <property type="protein sequence ID" value="MCL6682928.1"/>
    <property type="molecule type" value="Genomic_DNA"/>
</dbReference>
<sequence length="125" mass="13098">MGAAIGLTAATLPPVLSASGGLWEVSKSATGANAEKLCVPQAVALSQWEHRKGQCTRVVISSTDTEAVIHYTCTGGGFGQSKMRVITPRTLRIETQGISDGFPFSYTLHARRVGDCPAAKTAIAH</sequence>
<gene>
    <name evidence="1" type="ORF">LZ536_03295</name>
</gene>
<comment type="caution">
    <text evidence="1">The sequence shown here is derived from an EMBL/GenBank/DDBJ whole genome shotgun (WGS) entry which is preliminary data.</text>
</comment>
<evidence type="ECO:0000313" key="2">
    <source>
        <dbReference type="Proteomes" id="UP001165363"/>
    </source>
</evidence>
<dbReference type="InterPro" id="IPR022061">
    <property type="entry name" value="DUF3617"/>
</dbReference>
<organism evidence="1 2">
    <name type="scientific">Sphingomonas alba</name>
    <dbReference type="NCBI Taxonomy" id="2908208"/>
    <lineage>
        <taxon>Bacteria</taxon>
        <taxon>Pseudomonadati</taxon>
        <taxon>Pseudomonadota</taxon>
        <taxon>Alphaproteobacteria</taxon>
        <taxon>Sphingomonadales</taxon>
        <taxon>Sphingomonadaceae</taxon>
        <taxon>Sphingomonas</taxon>
    </lineage>
</organism>
<proteinExistence type="predicted"/>
<dbReference type="RefSeq" id="WP_249846867.1">
    <property type="nucleotide sequence ID" value="NZ_JAMGBD010000001.1"/>
</dbReference>
<dbReference type="Proteomes" id="UP001165363">
    <property type="component" value="Unassembled WGS sequence"/>
</dbReference>
<evidence type="ECO:0000313" key="1">
    <source>
        <dbReference type="EMBL" id="MCL6682928.1"/>
    </source>
</evidence>
<protein>
    <recommendedName>
        <fullName evidence="3">DUF3617 domain-containing protein</fullName>
    </recommendedName>
</protein>
<dbReference type="Pfam" id="PF12276">
    <property type="entry name" value="DUF3617"/>
    <property type="match status" value="1"/>
</dbReference>
<accession>A0ABT0RJX2</accession>
<evidence type="ECO:0008006" key="3">
    <source>
        <dbReference type="Google" id="ProtNLM"/>
    </source>
</evidence>